<evidence type="ECO:0000313" key="4">
    <source>
        <dbReference type="Proteomes" id="UP000215914"/>
    </source>
</evidence>
<proteinExistence type="predicted"/>
<organism evidence="3 4">
    <name type="scientific">Helianthus annuus</name>
    <name type="common">Common sunflower</name>
    <dbReference type="NCBI Taxonomy" id="4232"/>
    <lineage>
        <taxon>Eukaryota</taxon>
        <taxon>Viridiplantae</taxon>
        <taxon>Streptophyta</taxon>
        <taxon>Embryophyta</taxon>
        <taxon>Tracheophyta</taxon>
        <taxon>Spermatophyta</taxon>
        <taxon>Magnoliopsida</taxon>
        <taxon>eudicotyledons</taxon>
        <taxon>Gunneridae</taxon>
        <taxon>Pentapetalae</taxon>
        <taxon>asterids</taxon>
        <taxon>campanulids</taxon>
        <taxon>Asterales</taxon>
        <taxon>Asteraceae</taxon>
        <taxon>Asteroideae</taxon>
        <taxon>Heliantheae alliance</taxon>
        <taxon>Heliantheae</taxon>
        <taxon>Helianthus</taxon>
    </lineage>
</organism>
<evidence type="ECO:0008006" key="5">
    <source>
        <dbReference type="Google" id="ProtNLM"/>
    </source>
</evidence>
<keyword evidence="1" id="KW-0812">Transmembrane</keyword>
<keyword evidence="2" id="KW-0732">Signal</keyword>
<dbReference type="Proteomes" id="UP000215914">
    <property type="component" value="Unassembled WGS sequence"/>
</dbReference>
<feature type="chain" id="PRO_5039893116" description="Secreted protein" evidence="2">
    <location>
        <begin position="19"/>
        <end position="61"/>
    </location>
</feature>
<evidence type="ECO:0000256" key="1">
    <source>
        <dbReference type="SAM" id="Phobius"/>
    </source>
</evidence>
<evidence type="ECO:0000256" key="2">
    <source>
        <dbReference type="SAM" id="SignalP"/>
    </source>
</evidence>
<sequence>MVVQLLMLFLSGTGSVLSSVTSPGIRRNSHRRRRITVSFVLLGFAIFTRASFQGILIRNHC</sequence>
<comment type="caution">
    <text evidence="3">The sequence shown here is derived from an EMBL/GenBank/DDBJ whole genome shotgun (WGS) entry which is preliminary data.</text>
</comment>
<evidence type="ECO:0000313" key="3">
    <source>
        <dbReference type="EMBL" id="KAF5806472.1"/>
    </source>
</evidence>
<gene>
    <name evidence="3" type="ORF">HanXRQr2_Chr05g0221891</name>
</gene>
<reference evidence="3" key="2">
    <citation type="submission" date="2020-06" db="EMBL/GenBank/DDBJ databases">
        <title>Helianthus annuus Genome sequencing and assembly Release 2.</title>
        <authorList>
            <person name="Gouzy J."/>
            <person name="Langlade N."/>
            <person name="Munos S."/>
        </authorList>
    </citation>
    <scope>NUCLEOTIDE SEQUENCE</scope>
    <source>
        <tissue evidence="3">Leaves</tissue>
    </source>
</reference>
<reference evidence="3" key="1">
    <citation type="journal article" date="2017" name="Nature">
        <title>The sunflower genome provides insights into oil metabolism, flowering and Asterid evolution.</title>
        <authorList>
            <person name="Badouin H."/>
            <person name="Gouzy J."/>
            <person name="Grassa C.J."/>
            <person name="Murat F."/>
            <person name="Staton S.E."/>
            <person name="Cottret L."/>
            <person name="Lelandais-Briere C."/>
            <person name="Owens G.L."/>
            <person name="Carrere S."/>
            <person name="Mayjonade B."/>
            <person name="Legrand L."/>
            <person name="Gill N."/>
            <person name="Kane N.C."/>
            <person name="Bowers J.E."/>
            <person name="Hubner S."/>
            <person name="Bellec A."/>
            <person name="Berard A."/>
            <person name="Berges H."/>
            <person name="Blanchet N."/>
            <person name="Boniface M.C."/>
            <person name="Brunel D."/>
            <person name="Catrice O."/>
            <person name="Chaidir N."/>
            <person name="Claudel C."/>
            <person name="Donnadieu C."/>
            <person name="Faraut T."/>
            <person name="Fievet G."/>
            <person name="Helmstetter N."/>
            <person name="King M."/>
            <person name="Knapp S.J."/>
            <person name="Lai Z."/>
            <person name="Le Paslier M.C."/>
            <person name="Lippi Y."/>
            <person name="Lorenzon L."/>
            <person name="Mandel J.R."/>
            <person name="Marage G."/>
            <person name="Marchand G."/>
            <person name="Marquand E."/>
            <person name="Bret-Mestries E."/>
            <person name="Morien E."/>
            <person name="Nambeesan S."/>
            <person name="Nguyen T."/>
            <person name="Pegot-Espagnet P."/>
            <person name="Pouilly N."/>
            <person name="Raftis F."/>
            <person name="Sallet E."/>
            <person name="Schiex T."/>
            <person name="Thomas J."/>
            <person name="Vandecasteele C."/>
            <person name="Vares D."/>
            <person name="Vear F."/>
            <person name="Vautrin S."/>
            <person name="Crespi M."/>
            <person name="Mangin B."/>
            <person name="Burke J.M."/>
            <person name="Salse J."/>
            <person name="Munos S."/>
            <person name="Vincourt P."/>
            <person name="Rieseberg L.H."/>
            <person name="Langlade N.B."/>
        </authorList>
    </citation>
    <scope>NUCLEOTIDE SEQUENCE</scope>
    <source>
        <tissue evidence="3">Leaves</tissue>
    </source>
</reference>
<keyword evidence="1" id="KW-0472">Membrane</keyword>
<keyword evidence="1" id="KW-1133">Transmembrane helix</keyword>
<dbReference type="EMBL" id="MNCJ02000320">
    <property type="protein sequence ID" value="KAF5806472.1"/>
    <property type="molecule type" value="Genomic_DNA"/>
</dbReference>
<dbReference type="AlphaFoldDB" id="A0A9K3J1A5"/>
<protein>
    <recommendedName>
        <fullName evidence="5">Secreted protein</fullName>
    </recommendedName>
</protein>
<keyword evidence="4" id="KW-1185">Reference proteome</keyword>
<name>A0A9K3J1A5_HELAN</name>
<accession>A0A9K3J1A5</accession>
<feature type="signal peptide" evidence="2">
    <location>
        <begin position="1"/>
        <end position="18"/>
    </location>
</feature>
<feature type="transmembrane region" description="Helical" evidence="1">
    <location>
        <begin position="34"/>
        <end position="52"/>
    </location>
</feature>
<dbReference type="Gramene" id="mRNA:HanXRQr2_Chr05g0221891">
    <property type="protein sequence ID" value="mRNA:HanXRQr2_Chr05g0221891"/>
    <property type="gene ID" value="HanXRQr2_Chr05g0221891"/>
</dbReference>